<keyword evidence="2" id="KW-1185">Reference proteome</keyword>
<sequence>MLEIFLAMVSTEVSTGGDKWRIRVISESVTPQANTSLQASPNYPGSVSRRTLASRLDSKPPHQCDSHTGWKVWSEQLLVLCVWMWQINQQVNSCWRLHPS</sequence>
<comment type="caution">
    <text evidence="1">The sequence shown here is derived from an EMBL/GenBank/DDBJ whole genome shotgun (WGS) entry which is preliminary data.</text>
</comment>
<proteinExistence type="predicted"/>
<gene>
    <name evidence="1" type="ORF">PLEPLA_LOCUS45176</name>
</gene>
<accession>A0A9N7ZBV1</accession>
<reference evidence="1" key="1">
    <citation type="submission" date="2020-03" db="EMBL/GenBank/DDBJ databases">
        <authorList>
            <person name="Weist P."/>
        </authorList>
    </citation>
    <scope>NUCLEOTIDE SEQUENCE</scope>
</reference>
<dbReference type="AlphaFoldDB" id="A0A9N7ZBV1"/>
<protein>
    <submittedName>
        <fullName evidence="1">Uncharacterized protein</fullName>
    </submittedName>
</protein>
<dbReference type="Proteomes" id="UP001153269">
    <property type="component" value="Unassembled WGS sequence"/>
</dbReference>
<dbReference type="EMBL" id="CADEAL010004337">
    <property type="protein sequence ID" value="CAB1457352.1"/>
    <property type="molecule type" value="Genomic_DNA"/>
</dbReference>
<name>A0A9N7ZBV1_PLEPL</name>
<organism evidence="1 2">
    <name type="scientific">Pleuronectes platessa</name>
    <name type="common">European plaice</name>
    <dbReference type="NCBI Taxonomy" id="8262"/>
    <lineage>
        <taxon>Eukaryota</taxon>
        <taxon>Metazoa</taxon>
        <taxon>Chordata</taxon>
        <taxon>Craniata</taxon>
        <taxon>Vertebrata</taxon>
        <taxon>Euteleostomi</taxon>
        <taxon>Actinopterygii</taxon>
        <taxon>Neopterygii</taxon>
        <taxon>Teleostei</taxon>
        <taxon>Neoteleostei</taxon>
        <taxon>Acanthomorphata</taxon>
        <taxon>Carangaria</taxon>
        <taxon>Pleuronectiformes</taxon>
        <taxon>Pleuronectoidei</taxon>
        <taxon>Pleuronectidae</taxon>
        <taxon>Pleuronectes</taxon>
    </lineage>
</organism>
<evidence type="ECO:0000313" key="1">
    <source>
        <dbReference type="EMBL" id="CAB1457352.1"/>
    </source>
</evidence>
<evidence type="ECO:0000313" key="2">
    <source>
        <dbReference type="Proteomes" id="UP001153269"/>
    </source>
</evidence>